<feature type="compositionally biased region" description="Basic and acidic residues" evidence="1">
    <location>
        <begin position="32"/>
        <end position="42"/>
    </location>
</feature>
<keyword evidence="3" id="KW-1185">Reference proteome</keyword>
<dbReference type="Proteomes" id="UP000187429">
    <property type="component" value="Unassembled WGS sequence"/>
</dbReference>
<dbReference type="AlphaFoldDB" id="A0A1R1YLY1"/>
<dbReference type="EMBL" id="LSSM01000773">
    <property type="protein sequence ID" value="OMJ27908.1"/>
    <property type="molecule type" value="Genomic_DNA"/>
</dbReference>
<feature type="compositionally biased region" description="Acidic residues" evidence="1">
    <location>
        <begin position="58"/>
        <end position="68"/>
    </location>
</feature>
<name>A0A1R1YLY1_9FUNG</name>
<evidence type="ECO:0000256" key="1">
    <source>
        <dbReference type="SAM" id="MobiDB-lite"/>
    </source>
</evidence>
<proteinExistence type="predicted"/>
<reference evidence="3" key="1">
    <citation type="submission" date="2017-01" db="EMBL/GenBank/DDBJ databases">
        <authorList>
            <person name="Wang Y."/>
            <person name="White M."/>
            <person name="Kvist S."/>
            <person name="Moncalvo J.-M."/>
        </authorList>
    </citation>
    <scope>NUCLEOTIDE SEQUENCE [LARGE SCALE GENOMIC DNA]</scope>
    <source>
        <strain evidence="3">ID-206-W2</strain>
    </source>
</reference>
<feature type="region of interest" description="Disordered" evidence="1">
    <location>
        <begin position="1"/>
        <end position="70"/>
    </location>
</feature>
<sequence>MINNNNKGIMPAEKIGGQRVPASSRYAARSNDTMEHETELSHSHGSKAMTKKHSGDMISEEEDDDELSPEEKLEILREEREIQKQNMLHERHLMNYTNRESNMSMNLANNNINGPVNQPRKHN</sequence>
<comment type="caution">
    <text evidence="2">The sequence shown here is derived from an EMBL/GenBank/DDBJ whole genome shotgun (WGS) entry which is preliminary data.</text>
</comment>
<accession>A0A1R1YLY1</accession>
<dbReference type="OrthoDB" id="5648881at2759"/>
<protein>
    <submittedName>
        <fullName evidence="2">Uncharacterized protein</fullName>
    </submittedName>
</protein>
<gene>
    <name evidence="2" type="ORF">AYI69_g2630</name>
</gene>
<organism evidence="2 3">
    <name type="scientific">Smittium culicis</name>
    <dbReference type="NCBI Taxonomy" id="133412"/>
    <lineage>
        <taxon>Eukaryota</taxon>
        <taxon>Fungi</taxon>
        <taxon>Fungi incertae sedis</taxon>
        <taxon>Zoopagomycota</taxon>
        <taxon>Kickxellomycotina</taxon>
        <taxon>Harpellomycetes</taxon>
        <taxon>Harpellales</taxon>
        <taxon>Legeriomycetaceae</taxon>
        <taxon>Smittium</taxon>
    </lineage>
</organism>
<evidence type="ECO:0000313" key="2">
    <source>
        <dbReference type="EMBL" id="OMJ27908.1"/>
    </source>
</evidence>
<evidence type="ECO:0000313" key="3">
    <source>
        <dbReference type="Proteomes" id="UP000187429"/>
    </source>
</evidence>